<organism evidence="5 7">
    <name type="scientific">Terribacillus saccharophilus</name>
    <dbReference type="NCBI Taxonomy" id="361277"/>
    <lineage>
        <taxon>Bacteria</taxon>
        <taxon>Bacillati</taxon>
        <taxon>Bacillota</taxon>
        <taxon>Bacilli</taxon>
        <taxon>Bacillales</taxon>
        <taxon>Bacillaceae</taxon>
        <taxon>Terribacillus</taxon>
    </lineage>
</organism>
<dbReference type="GeneID" id="34222690"/>
<evidence type="ECO:0000256" key="2">
    <source>
        <dbReference type="ARBA" id="ARBA00024438"/>
    </source>
</evidence>
<accession>A0AAX2EI90</accession>
<keyword evidence="3" id="KW-1133">Transmembrane helix</keyword>
<feature type="domain" description="Putative zinc-finger" evidence="4">
    <location>
        <begin position="3"/>
        <end position="36"/>
    </location>
</feature>
<proteinExistence type="inferred from homology"/>
<dbReference type="Gene3D" id="1.10.10.1320">
    <property type="entry name" value="Anti-sigma factor, zinc-finger domain"/>
    <property type="match status" value="1"/>
</dbReference>
<dbReference type="Proteomes" id="UP000199735">
    <property type="component" value="Unassembled WGS sequence"/>
</dbReference>
<dbReference type="HOGENOM" id="CLU_1347302_0_0_9"/>
<accession>A0A075LFL9</accession>
<evidence type="ECO:0000313" key="5">
    <source>
        <dbReference type="EMBL" id="AIF65224.1"/>
    </source>
</evidence>
<evidence type="ECO:0000313" key="8">
    <source>
        <dbReference type="Proteomes" id="UP000199735"/>
    </source>
</evidence>
<gene>
    <name evidence="5" type="ORF">GZ22_00170</name>
    <name evidence="6" type="ORF">SAMN04489762_2889</name>
</gene>
<protein>
    <recommendedName>
        <fullName evidence="2">Anti-sigma-W factor RsiW</fullName>
    </recommendedName>
</protein>
<dbReference type="Pfam" id="PF13490">
    <property type="entry name" value="zf-HC2"/>
    <property type="match status" value="1"/>
</dbReference>
<keyword evidence="3" id="KW-0472">Membrane</keyword>
<comment type="similarity">
    <text evidence="1">Belongs to the zinc-associated anti-sigma factor (ZAS) superfamily. Anti-sigma-W factor family.</text>
</comment>
<dbReference type="Proteomes" id="UP000027980">
    <property type="component" value="Chromosome"/>
</dbReference>
<name>A0A075LFL9_9BACI</name>
<feature type="transmembrane region" description="Helical" evidence="3">
    <location>
        <begin position="83"/>
        <end position="108"/>
    </location>
</feature>
<dbReference type="KEGG" id="tap:GZ22_00170"/>
<dbReference type="OrthoDB" id="9782842at2"/>
<reference evidence="5 7" key="1">
    <citation type="submission" date="2014-07" db="EMBL/GenBank/DDBJ databases">
        <title>Complete genome sequence of a moderately halophilic bacterium Terribacillus aidingensis MP602, isolated from Cryptomeria fortunei in Tianmu mountain in China.</title>
        <authorList>
            <person name="Wang Y."/>
            <person name="Lu P."/>
            <person name="Zhang L."/>
        </authorList>
    </citation>
    <scope>NUCLEOTIDE SEQUENCE [LARGE SCALE GENOMIC DNA]</scope>
    <source>
        <strain evidence="5 7">MP602</strain>
    </source>
</reference>
<evidence type="ECO:0000313" key="6">
    <source>
        <dbReference type="EMBL" id="SEN80662.1"/>
    </source>
</evidence>
<dbReference type="RefSeq" id="WP_038557570.1">
    <property type="nucleotide sequence ID" value="NZ_CP008876.1"/>
</dbReference>
<reference evidence="6 8" key="2">
    <citation type="submission" date="2016-10" db="EMBL/GenBank/DDBJ databases">
        <authorList>
            <person name="Varghese N."/>
            <person name="Submissions S."/>
        </authorList>
    </citation>
    <scope>NUCLEOTIDE SEQUENCE [LARGE SCALE GENOMIC DNA]</scope>
    <source>
        <strain evidence="6 8">DSM 21619</strain>
    </source>
</reference>
<dbReference type="InterPro" id="IPR027383">
    <property type="entry name" value="Znf_put"/>
</dbReference>
<dbReference type="EMBL" id="FOCD01000003">
    <property type="protein sequence ID" value="SEN80662.1"/>
    <property type="molecule type" value="Genomic_DNA"/>
</dbReference>
<dbReference type="AlphaFoldDB" id="A0A075LFL9"/>
<evidence type="ECO:0000256" key="3">
    <source>
        <dbReference type="SAM" id="Phobius"/>
    </source>
</evidence>
<dbReference type="InterPro" id="IPR041916">
    <property type="entry name" value="Anti_sigma_zinc_sf"/>
</dbReference>
<evidence type="ECO:0000259" key="4">
    <source>
        <dbReference type="Pfam" id="PF13490"/>
    </source>
</evidence>
<evidence type="ECO:0000256" key="1">
    <source>
        <dbReference type="ARBA" id="ARBA00024353"/>
    </source>
</evidence>
<dbReference type="EMBL" id="CP008876">
    <property type="protein sequence ID" value="AIF65224.1"/>
    <property type="molecule type" value="Genomic_DNA"/>
</dbReference>
<sequence>MNCEESLALMHLYLDGDASEEEAQQLREHLKTCPDCNQHYRELKQTESLLSGAAYELSAPAGFTASVMANLPKEKKRVGYMRWFRAHPIITAAAVFFLFMFTSVLSAWNSDSSVSVSKQEGLIVENDLVIVPEGVTVKGDLVVENGDLDIRGQVDGDVTIINGDLVEDPGAKVNMASVDNISGEYQEIDRIFGWAWYHLKELVTF</sequence>
<evidence type="ECO:0000313" key="7">
    <source>
        <dbReference type="Proteomes" id="UP000027980"/>
    </source>
</evidence>
<keyword evidence="3 6" id="KW-0812">Transmembrane</keyword>